<protein>
    <submittedName>
        <fullName evidence="10">Zinc finger protein 493-like isoform X1</fullName>
    </submittedName>
</protein>
<feature type="domain" description="C2H2-type" evidence="9">
    <location>
        <begin position="496"/>
        <end position="523"/>
    </location>
</feature>
<dbReference type="FunFam" id="3.30.160.60:FF:000630">
    <property type="entry name" value="Zinc finger protein 180"/>
    <property type="match status" value="1"/>
</dbReference>
<evidence type="ECO:0000259" key="9">
    <source>
        <dbReference type="PROSITE" id="PS50157"/>
    </source>
</evidence>
<dbReference type="GO" id="GO:0008270">
    <property type="term" value="F:zinc ion binding"/>
    <property type="evidence" value="ECO:0007669"/>
    <property type="project" value="UniProtKB-KW"/>
</dbReference>
<accession>A0AAD8GCN9</accession>
<feature type="domain" description="C2H2-type" evidence="9">
    <location>
        <begin position="524"/>
        <end position="550"/>
    </location>
</feature>
<evidence type="ECO:0000256" key="8">
    <source>
        <dbReference type="SAM" id="MobiDB-lite"/>
    </source>
</evidence>
<dbReference type="Proteomes" id="UP001230051">
    <property type="component" value="Unassembled WGS sequence"/>
</dbReference>
<feature type="domain" description="C2H2-type" evidence="9">
    <location>
        <begin position="408"/>
        <end position="435"/>
    </location>
</feature>
<dbReference type="GO" id="GO:0005634">
    <property type="term" value="C:nucleus"/>
    <property type="evidence" value="ECO:0007669"/>
    <property type="project" value="UniProtKB-SubCell"/>
</dbReference>
<evidence type="ECO:0000256" key="5">
    <source>
        <dbReference type="ARBA" id="ARBA00022833"/>
    </source>
</evidence>
<feature type="region of interest" description="Disordered" evidence="8">
    <location>
        <begin position="36"/>
        <end position="57"/>
    </location>
</feature>
<gene>
    <name evidence="10" type="primary">ZFY</name>
    <name evidence="10" type="ORF">AOXY_G6661</name>
</gene>
<dbReference type="Gene3D" id="3.30.160.60">
    <property type="entry name" value="Classic Zinc Finger"/>
    <property type="match status" value="5"/>
</dbReference>
<name>A0AAD8GCN9_ACIOX</name>
<feature type="domain" description="C2H2-type" evidence="9">
    <location>
        <begin position="467"/>
        <end position="494"/>
    </location>
</feature>
<dbReference type="GO" id="GO:0010468">
    <property type="term" value="P:regulation of gene expression"/>
    <property type="evidence" value="ECO:0007669"/>
    <property type="project" value="UniProtKB-ARBA"/>
</dbReference>
<comment type="caution">
    <text evidence="10">The sequence shown here is derived from an EMBL/GenBank/DDBJ whole genome shotgun (WGS) entry which is preliminary data.</text>
</comment>
<dbReference type="InterPro" id="IPR036236">
    <property type="entry name" value="Znf_C2H2_sf"/>
</dbReference>
<evidence type="ECO:0000256" key="3">
    <source>
        <dbReference type="ARBA" id="ARBA00022737"/>
    </source>
</evidence>
<dbReference type="EMBL" id="JAGXEW010000005">
    <property type="protein sequence ID" value="KAK1171756.1"/>
    <property type="molecule type" value="Genomic_DNA"/>
</dbReference>
<reference evidence="10" key="1">
    <citation type="submission" date="2022-02" db="EMBL/GenBank/DDBJ databases">
        <title>Atlantic sturgeon de novo genome assembly.</title>
        <authorList>
            <person name="Stock M."/>
            <person name="Klopp C."/>
            <person name="Guiguen Y."/>
            <person name="Cabau C."/>
            <person name="Parinello H."/>
            <person name="Santidrian Yebra-Pimentel E."/>
            <person name="Kuhl H."/>
            <person name="Dirks R.P."/>
            <person name="Guessner J."/>
            <person name="Wuertz S."/>
            <person name="Du K."/>
            <person name="Schartl M."/>
        </authorList>
    </citation>
    <scope>NUCLEOTIDE SEQUENCE</scope>
    <source>
        <strain evidence="10">STURGEONOMICS-FGT-2020</strain>
        <tissue evidence="10">Whole blood</tissue>
    </source>
</reference>
<dbReference type="PROSITE" id="PS50157">
    <property type="entry name" value="ZINC_FINGER_C2H2_2"/>
    <property type="match status" value="6"/>
</dbReference>
<dbReference type="Pfam" id="PF00096">
    <property type="entry name" value="zf-C2H2"/>
    <property type="match status" value="3"/>
</dbReference>
<dbReference type="FunFam" id="3.30.160.60:FF:000358">
    <property type="entry name" value="zinc finger protein 24"/>
    <property type="match status" value="1"/>
</dbReference>
<dbReference type="Pfam" id="PF23611">
    <property type="entry name" value="zf-C2H2_16"/>
    <property type="match status" value="1"/>
</dbReference>
<dbReference type="SMART" id="SM00355">
    <property type="entry name" value="ZnF_C2H2"/>
    <property type="match status" value="6"/>
</dbReference>
<keyword evidence="6" id="KW-0539">Nucleus</keyword>
<evidence type="ECO:0000256" key="6">
    <source>
        <dbReference type="ARBA" id="ARBA00023242"/>
    </source>
</evidence>
<keyword evidence="2" id="KW-0479">Metal-binding</keyword>
<dbReference type="AlphaFoldDB" id="A0AAD8GCN9"/>
<comment type="subcellular location">
    <subcellularLocation>
        <location evidence="1">Nucleus</location>
    </subcellularLocation>
</comment>
<evidence type="ECO:0000256" key="2">
    <source>
        <dbReference type="ARBA" id="ARBA00022723"/>
    </source>
</evidence>
<organism evidence="10 11">
    <name type="scientific">Acipenser oxyrinchus oxyrinchus</name>
    <dbReference type="NCBI Taxonomy" id="40147"/>
    <lineage>
        <taxon>Eukaryota</taxon>
        <taxon>Metazoa</taxon>
        <taxon>Chordata</taxon>
        <taxon>Craniata</taxon>
        <taxon>Vertebrata</taxon>
        <taxon>Euteleostomi</taxon>
        <taxon>Actinopterygii</taxon>
        <taxon>Chondrostei</taxon>
        <taxon>Acipenseriformes</taxon>
        <taxon>Acipenseridae</taxon>
        <taxon>Acipenser</taxon>
    </lineage>
</organism>
<proteinExistence type="predicted"/>
<dbReference type="PANTHER" id="PTHR24379">
    <property type="entry name" value="KRAB AND ZINC FINGER DOMAIN-CONTAINING"/>
    <property type="match status" value="1"/>
</dbReference>
<evidence type="ECO:0000256" key="4">
    <source>
        <dbReference type="ARBA" id="ARBA00022771"/>
    </source>
</evidence>
<feature type="domain" description="C2H2-type" evidence="9">
    <location>
        <begin position="436"/>
        <end position="463"/>
    </location>
</feature>
<dbReference type="InterPro" id="IPR013087">
    <property type="entry name" value="Znf_C2H2_type"/>
</dbReference>
<dbReference type="FunFam" id="3.30.160.60:FF:000624">
    <property type="entry name" value="zinc finger protein 697"/>
    <property type="match status" value="1"/>
</dbReference>
<keyword evidence="11" id="KW-1185">Reference proteome</keyword>
<dbReference type="InterPro" id="IPR056438">
    <property type="entry name" value="Znf-C2H2_CTCF"/>
</dbReference>
<keyword evidence="3" id="KW-0677">Repeat</keyword>
<feature type="domain" description="C2H2-type" evidence="9">
    <location>
        <begin position="315"/>
        <end position="342"/>
    </location>
</feature>
<evidence type="ECO:0000313" key="11">
    <source>
        <dbReference type="Proteomes" id="UP001230051"/>
    </source>
</evidence>
<sequence>MDTMQYEASQSEGGGHCVMVPVIICVLSDDEEDIDSLAKDSQSVGEPMSLDDGSEKAVPAENLREQSKVDVNLHHSKEASKLACISENTSRALDSTVGQVKDTNLVPEQTSLGSVAENTEEGEEREEGPIISVNEEKHSYILETGNKKGVVEGKLHNGISVPFCDEQTAVLVESDKLAENCKQKSLISSSVAPMTNVLKEKTHKCSLSLKQESVTNRVTLDHPQIATQQGQTLENCVSELCSKKISVKNVTRAIKSARRKELKWEKRSDKKPNDKDILKVQKSKTTEACSCVMCQSVFSRKIKHPILTHCDSKSYICKLCDYATDRKKALKIHVRIHTDIKPSKCGQCASACHACHESCNKKPFKQQDCDYTESEESRLQAHTVPHTSIGLNTLRLHKKQHLDVGGRFKCDQCEYFSNNSYNLQCHARIHTGEKPYHCEECDYSFRTLSQLNRHKLVHLTSKVEEQFKCKQCKALFPSMRHLGRHARSHLELKQMFSCDQCDYSTYSSYNLKVHIRTHTGEKPYRCSECKTTFRTPSHLNRHKQIHLKHN</sequence>
<evidence type="ECO:0000256" key="7">
    <source>
        <dbReference type="PROSITE-ProRule" id="PRU00042"/>
    </source>
</evidence>
<dbReference type="SUPFAM" id="SSF57667">
    <property type="entry name" value="beta-beta-alpha zinc fingers"/>
    <property type="match status" value="4"/>
</dbReference>
<dbReference type="PROSITE" id="PS00028">
    <property type="entry name" value="ZINC_FINGER_C2H2_1"/>
    <property type="match status" value="3"/>
</dbReference>
<keyword evidence="5" id="KW-0862">Zinc</keyword>
<dbReference type="PANTHER" id="PTHR24379:SF121">
    <property type="entry name" value="C2H2-TYPE DOMAIN-CONTAINING PROTEIN"/>
    <property type="match status" value="1"/>
</dbReference>
<evidence type="ECO:0000313" key="10">
    <source>
        <dbReference type="EMBL" id="KAK1171756.1"/>
    </source>
</evidence>
<keyword evidence="4 7" id="KW-0863">Zinc-finger</keyword>
<evidence type="ECO:0000256" key="1">
    <source>
        <dbReference type="ARBA" id="ARBA00004123"/>
    </source>
</evidence>